<dbReference type="InterPro" id="IPR055459">
    <property type="entry name" value="OST48_MD"/>
</dbReference>
<dbReference type="AlphaFoldDB" id="A0A6V7NJ35"/>
<dbReference type="Pfam" id="PF23358">
    <property type="entry name" value="OST48_MD"/>
    <property type="match status" value="1"/>
</dbReference>
<dbReference type="EMBL" id="LR862139">
    <property type="protein sequence ID" value="CAD1818629.1"/>
    <property type="molecule type" value="Genomic_DNA"/>
</dbReference>
<keyword evidence="2" id="KW-0812">Transmembrane</keyword>
<feature type="transmembrane region" description="Helical" evidence="2">
    <location>
        <begin position="146"/>
        <end position="168"/>
    </location>
</feature>
<gene>
    <name evidence="4" type="ORF">CB5_LOCUS1840</name>
</gene>
<dbReference type="GO" id="GO:0008250">
    <property type="term" value="C:oligosaccharyltransferase complex"/>
    <property type="evidence" value="ECO:0007669"/>
    <property type="project" value="TreeGrafter"/>
</dbReference>
<keyword evidence="2" id="KW-0472">Membrane</keyword>
<dbReference type="PANTHER" id="PTHR10830">
    <property type="entry name" value="DOLICHYL-DIPHOSPHOOLIGOSACCHARIDE--PROTEIN GLYCOSYLTRANSFERASE 48 KDA SUBUNIT"/>
    <property type="match status" value="1"/>
</dbReference>
<keyword evidence="2" id="KW-1133">Transmembrane helix</keyword>
<feature type="region of interest" description="Disordered" evidence="1">
    <location>
        <begin position="1"/>
        <end position="62"/>
    </location>
</feature>
<evidence type="ECO:0000259" key="3">
    <source>
        <dbReference type="Pfam" id="PF23358"/>
    </source>
</evidence>
<protein>
    <recommendedName>
        <fullName evidence="3">OST48 middle domain-containing protein</fullName>
    </recommendedName>
</protein>
<feature type="domain" description="OST48 middle" evidence="3">
    <location>
        <begin position="122"/>
        <end position="170"/>
    </location>
</feature>
<organism evidence="4">
    <name type="scientific">Ananas comosus var. bracteatus</name>
    <name type="common">red pineapple</name>
    <dbReference type="NCBI Taxonomy" id="296719"/>
    <lineage>
        <taxon>Eukaryota</taxon>
        <taxon>Viridiplantae</taxon>
        <taxon>Streptophyta</taxon>
        <taxon>Embryophyta</taxon>
        <taxon>Tracheophyta</taxon>
        <taxon>Spermatophyta</taxon>
        <taxon>Magnoliopsida</taxon>
        <taxon>Liliopsida</taxon>
        <taxon>Poales</taxon>
        <taxon>Bromeliaceae</taxon>
        <taxon>Bromelioideae</taxon>
        <taxon>Ananas</taxon>
    </lineage>
</organism>
<feature type="compositionally biased region" description="Basic and acidic residues" evidence="1">
    <location>
        <begin position="36"/>
        <end position="45"/>
    </location>
</feature>
<sequence length="170" mass="18541">MTVAVGGESSITTRANNSHDSKINQRSCRLGPGSIERGRERRLDGNRAAPAGGGGDDRDRRRAPDRAAHCCACAVRLGRVAAVSGLDATAAAAAAAPALTQDEGCYNKLNGGEEQVMLRKFIRLRVKIPVRPFRHNEYERFITAAYPYYGASFSTMAAFFIFSIVYLYHK</sequence>
<evidence type="ECO:0000256" key="2">
    <source>
        <dbReference type="SAM" id="Phobius"/>
    </source>
</evidence>
<accession>A0A6V7NJ35</accession>
<dbReference type="UniPathway" id="UPA00378"/>
<name>A0A6V7NJ35_ANACO</name>
<dbReference type="PANTHER" id="PTHR10830:SF0">
    <property type="entry name" value="DOLICHYL-DIPHOSPHOOLIGOSACCHARIDE--PROTEIN GLYCOSYLTRANSFERASE 48 KDA SUBUNIT"/>
    <property type="match status" value="1"/>
</dbReference>
<dbReference type="InterPro" id="IPR005013">
    <property type="entry name" value="DDOST_48_kDa_subunit"/>
</dbReference>
<proteinExistence type="predicted"/>
<dbReference type="GO" id="GO:0018279">
    <property type="term" value="P:protein N-linked glycosylation via asparagine"/>
    <property type="evidence" value="ECO:0007669"/>
    <property type="project" value="InterPro"/>
</dbReference>
<reference evidence="4" key="1">
    <citation type="submission" date="2020-07" db="EMBL/GenBank/DDBJ databases">
        <authorList>
            <person name="Lin J."/>
        </authorList>
    </citation>
    <scope>NUCLEOTIDE SEQUENCE</scope>
</reference>
<evidence type="ECO:0000256" key="1">
    <source>
        <dbReference type="SAM" id="MobiDB-lite"/>
    </source>
</evidence>
<evidence type="ECO:0000313" key="4">
    <source>
        <dbReference type="EMBL" id="CAD1818629.1"/>
    </source>
</evidence>